<feature type="transmembrane region" description="Helical" evidence="8">
    <location>
        <begin position="430"/>
        <end position="447"/>
    </location>
</feature>
<reference evidence="11" key="1">
    <citation type="submission" date="2023-02" db="EMBL/GenBank/DDBJ databases">
        <authorList>
            <person name="Palmer J.M."/>
        </authorList>
    </citation>
    <scope>NUCLEOTIDE SEQUENCE</scope>
    <source>
        <strain evidence="11">FW57</strain>
    </source>
</reference>
<feature type="domain" description="SLC12A transporter C-terminal" evidence="10">
    <location>
        <begin position="1156"/>
        <end position="1222"/>
    </location>
</feature>
<evidence type="ECO:0000313" key="11">
    <source>
        <dbReference type="EMBL" id="KAG7289534.1"/>
    </source>
</evidence>
<dbReference type="Proteomes" id="UP001197093">
    <property type="component" value="Unassembled WGS sequence"/>
</dbReference>
<feature type="region of interest" description="Disordered" evidence="7">
    <location>
        <begin position="958"/>
        <end position="1024"/>
    </location>
</feature>
<comment type="caution">
    <text evidence="11">The sequence shown here is derived from an EMBL/GenBank/DDBJ whole genome shotgun (WGS) entry which is preliminary data.</text>
</comment>
<comment type="similarity">
    <text evidence="2">Belongs to the SLC12A transporter family.</text>
</comment>
<proteinExistence type="inferred from homology"/>
<keyword evidence="5 8" id="KW-1133">Transmembrane helix</keyword>
<feature type="domain" description="SLC12A transporter C-terminal" evidence="10">
    <location>
        <begin position="495"/>
        <end position="582"/>
    </location>
</feature>
<evidence type="ECO:0000256" key="3">
    <source>
        <dbReference type="ARBA" id="ARBA00022448"/>
    </source>
</evidence>
<dbReference type="FunFam" id="1.20.1740.10:FF:000013">
    <property type="entry name" value="Solute carrier family 12 member"/>
    <property type="match status" value="1"/>
</dbReference>
<dbReference type="InterPro" id="IPR004842">
    <property type="entry name" value="SLC12A_fam"/>
</dbReference>
<evidence type="ECO:0000256" key="1">
    <source>
        <dbReference type="ARBA" id="ARBA00004141"/>
    </source>
</evidence>
<dbReference type="InterPro" id="IPR018491">
    <property type="entry name" value="SLC12_C"/>
</dbReference>
<accession>A0AAD4HWE0</accession>
<evidence type="ECO:0008006" key="13">
    <source>
        <dbReference type="Google" id="ProtNLM"/>
    </source>
</evidence>
<evidence type="ECO:0000256" key="4">
    <source>
        <dbReference type="ARBA" id="ARBA00022692"/>
    </source>
</evidence>
<feature type="transmembrane region" description="Helical" evidence="8">
    <location>
        <begin position="253"/>
        <end position="273"/>
    </location>
</feature>
<dbReference type="GO" id="GO:0055075">
    <property type="term" value="P:potassium ion homeostasis"/>
    <property type="evidence" value="ECO:0007669"/>
    <property type="project" value="TreeGrafter"/>
</dbReference>
<evidence type="ECO:0000259" key="9">
    <source>
        <dbReference type="Pfam" id="PF00324"/>
    </source>
</evidence>
<feature type="region of interest" description="Disordered" evidence="7">
    <location>
        <begin position="597"/>
        <end position="625"/>
    </location>
</feature>
<keyword evidence="4 8" id="KW-0812">Transmembrane</keyword>
<comment type="subcellular location">
    <subcellularLocation>
        <location evidence="1">Membrane</location>
        <topology evidence="1">Multi-pass membrane protein</topology>
    </subcellularLocation>
</comment>
<dbReference type="EMBL" id="JAHCVI010000002">
    <property type="protein sequence ID" value="KAG7289534.1"/>
    <property type="molecule type" value="Genomic_DNA"/>
</dbReference>
<feature type="domain" description="Amino acid permease/ SLC12A" evidence="9">
    <location>
        <begin position="23"/>
        <end position="483"/>
    </location>
</feature>
<keyword evidence="3" id="KW-0813">Transport</keyword>
<feature type="transmembrane region" description="Helical" evidence="8">
    <location>
        <begin position="38"/>
        <end position="57"/>
    </location>
</feature>
<dbReference type="GO" id="GO:0034486">
    <property type="term" value="P:vacuolar transmembrane transport"/>
    <property type="evidence" value="ECO:0007669"/>
    <property type="project" value="TreeGrafter"/>
</dbReference>
<feature type="compositionally biased region" description="Acidic residues" evidence="7">
    <location>
        <begin position="897"/>
        <end position="916"/>
    </location>
</feature>
<dbReference type="GO" id="GO:0005774">
    <property type="term" value="C:vacuolar membrane"/>
    <property type="evidence" value="ECO:0007669"/>
    <property type="project" value="TreeGrafter"/>
</dbReference>
<dbReference type="GO" id="GO:0015379">
    <property type="term" value="F:potassium:chloride symporter activity"/>
    <property type="evidence" value="ECO:0007669"/>
    <property type="project" value="TreeGrafter"/>
</dbReference>
<evidence type="ECO:0000256" key="7">
    <source>
        <dbReference type="SAM" id="MobiDB-lite"/>
    </source>
</evidence>
<name>A0AAD4HWE0_9PEZI</name>
<feature type="region of interest" description="Disordered" evidence="7">
    <location>
        <begin position="894"/>
        <end position="934"/>
    </location>
</feature>
<feature type="transmembrane region" description="Helical" evidence="8">
    <location>
        <begin position="293"/>
        <end position="318"/>
    </location>
</feature>
<keyword evidence="6 8" id="KW-0472">Membrane</keyword>
<dbReference type="PANTHER" id="PTHR11827:SF72">
    <property type="entry name" value="GH08340P"/>
    <property type="match status" value="1"/>
</dbReference>
<gene>
    <name evidence="11" type="ORF">NEMBOFW57_005905</name>
</gene>
<feature type="transmembrane region" description="Helical" evidence="8">
    <location>
        <begin position="347"/>
        <end position="365"/>
    </location>
</feature>
<evidence type="ECO:0000256" key="5">
    <source>
        <dbReference type="ARBA" id="ARBA00022989"/>
    </source>
</evidence>
<dbReference type="Pfam" id="PF00324">
    <property type="entry name" value="AA_permease"/>
    <property type="match status" value="1"/>
</dbReference>
<dbReference type="GO" id="GO:0055064">
    <property type="term" value="P:chloride ion homeostasis"/>
    <property type="evidence" value="ECO:0007669"/>
    <property type="project" value="TreeGrafter"/>
</dbReference>
<feature type="transmembrane region" description="Helical" evidence="8">
    <location>
        <begin position="135"/>
        <end position="155"/>
    </location>
</feature>
<dbReference type="InterPro" id="IPR004841">
    <property type="entry name" value="AA-permease/SLC12A_dom"/>
</dbReference>
<feature type="transmembrane region" description="Helical" evidence="8">
    <location>
        <begin position="371"/>
        <end position="392"/>
    </location>
</feature>
<feature type="compositionally biased region" description="Basic residues" evidence="7">
    <location>
        <begin position="958"/>
        <end position="967"/>
    </location>
</feature>
<feature type="compositionally biased region" description="Polar residues" evidence="7">
    <location>
        <begin position="968"/>
        <end position="984"/>
    </location>
</feature>
<evidence type="ECO:0000313" key="12">
    <source>
        <dbReference type="Proteomes" id="UP001197093"/>
    </source>
</evidence>
<feature type="transmembrane region" description="Helical" evidence="8">
    <location>
        <begin position="162"/>
        <end position="179"/>
    </location>
</feature>
<feature type="region of interest" description="Disordered" evidence="7">
    <location>
        <begin position="837"/>
        <end position="857"/>
    </location>
</feature>
<evidence type="ECO:0000259" key="10">
    <source>
        <dbReference type="Pfam" id="PF03522"/>
    </source>
</evidence>
<sequence>MEPESLGRRNKLGMVSGVYIPVCLNILSILMFLRFGLILGQVGLLGILGLMLIAYTVDFVTTLSLSAIASNGEVKGGGAYYLISRSLGPEFGGSIGLLFYLAQVLNTALNVVGLIDCIKLNLGHAMPHGYWWDYLFGTCALVLCTCLCLAGSAMFSKASNALLVVLAISTLSIPLSAVAKPAFSDPERGIEFTGASLATLRSNLLPHAAGVEFNGFGTFRDLFGILFPATSGIFAGASMSGDLRNPSKAIPVGTLWAMLTTLVVYLLVILSLASSTTHASFIRNANIIQDTNLWPPIVFAGELATTFFSALMGVIGSAKLMQALARDKLFPGLSLFGKGTKKADEPILAIFLTYIAAQIAMFANLNQIATLISMGYQMTFFVMNLACFLLKIGSAPNFRPGFKFFSWQTAFAGSLLSAAAMFFIDETYATTAVCLLVFLFLLIHYLSPPKHWGDVSQNLIYHQVRKYLLRLKPEHIKFWRPQVILLINDPRKQTRLIQFCNALKKGALYILGHVIVTDDFTVGVTEAKLQQAAWTKYISEYSKIKAFVQLSMSPTITWGVRNLILSAGLGGMRPNIAIMGFYNMDELRRSRPALQVPEVPLSPAPPQKDDSTPEPRIRRRRRGDTSSRILEGVLPTDAIKTEGMMSVTSYLTILEDLALRLRLNVAIGKGFDALETPRKDGSNTKRYIDLWPIQMSAAITADGKNVLTTNFDTYTLILQLGYILHTVPAWKKAYNLRVIVFVEYESEVEEERGRVKALLEKLRIDAQVLVFWLASGNLSTYETIIHGHYKDPETENLVNECLKHQEWWEDLQSYRGSRSMTESQEFASIAQVMGSTAGRPGLYNPHSDASDGRERRRHSLAQLTELPKKPTMSQLVKWGVSMGIHTQNLPFNVFDSSDTDIGADSDSDSDSSETSDIDARFSDVHSASGGADEAARRPLLATVRRRRSFADVFVRAKSPRREKRLKRSQSPVAGSYGTMTSRGTASDKGAEFARNGRNGSGLSQGPRGILKPERPPLSRHGSSAMRFSSNLVPQTTITNEDGTGPRIMFAEAETRPERPAISRQSSFGRGTGGELGSAEESGADKRVSFAEVAPGSKSPVRSRRSSISKDPDGGGDASLNIPGLLASYQQSEDEDNKNGSRYSTQGLSLSFNDLPSSAQHLILNELMRQNSGDTAVMLTTLPIPEENTCQSEEASLAYLSDVEVLCNGLPPVLLVLSNHMTVTVSL</sequence>
<feature type="transmembrane region" description="Helical" evidence="8">
    <location>
        <begin position="404"/>
        <end position="424"/>
    </location>
</feature>
<evidence type="ECO:0000256" key="2">
    <source>
        <dbReference type="ARBA" id="ARBA00010593"/>
    </source>
</evidence>
<dbReference type="PANTHER" id="PTHR11827">
    <property type="entry name" value="SOLUTE CARRIER FAMILY 12, CATION COTRANSPORTERS"/>
    <property type="match status" value="1"/>
</dbReference>
<keyword evidence="12" id="KW-1185">Reference proteome</keyword>
<evidence type="ECO:0000256" key="8">
    <source>
        <dbReference type="SAM" id="Phobius"/>
    </source>
</evidence>
<evidence type="ECO:0000256" key="6">
    <source>
        <dbReference type="ARBA" id="ARBA00023136"/>
    </source>
</evidence>
<organism evidence="11 12">
    <name type="scientific">Staphylotrichum longicolle</name>
    <dbReference type="NCBI Taxonomy" id="669026"/>
    <lineage>
        <taxon>Eukaryota</taxon>
        <taxon>Fungi</taxon>
        <taxon>Dikarya</taxon>
        <taxon>Ascomycota</taxon>
        <taxon>Pezizomycotina</taxon>
        <taxon>Sordariomycetes</taxon>
        <taxon>Sordariomycetidae</taxon>
        <taxon>Sordariales</taxon>
        <taxon>Chaetomiaceae</taxon>
        <taxon>Staphylotrichum</taxon>
    </lineage>
</organism>
<feature type="compositionally biased region" description="Basic and acidic residues" evidence="7">
    <location>
        <begin position="607"/>
        <end position="616"/>
    </location>
</feature>
<dbReference type="Pfam" id="PF03522">
    <property type="entry name" value="SLC12"/>
    <property type="match status" value="2"/>
</dbReference>
<feature type="transmembrane region" description="Helical" evidence="8">
    <location>
        <begin position="95"/>
        <end position="115"/>
    </location>
</feature>
<feature type="transmembrane region" description="Helical" evidence="8">
    <location>
        <begin position="12"/>
        <end position="32"/>
    </location>
</feature>
<dbReference type="GO" id="GO:0006884">
    <property type="term" value="P:cell volume homeostasis"/>
    <property type="evidence" value="ECO:0007669"/>
    <property type="project" value="TreeGrafter"/>
</dbReference>
<feature type="region of interest" description="Disordered" evidence="7">
    <location>
        <begin position="1051"/>
        <end position="1121"/>
    </location>
</feature>
<feature type="transmembrane region" description="Helical" evidence="8">
    <location>
        <begin position="222"/>
        <end position="241"/>
    </location>
</feature>
<protein>
    <recommendedName>
        <fullName evidence="13">Cation chloride cotransporter</fullName>
    </recommendedName>
</protein>
<dbReference type="Gene3D" id="1.20.1740.10">
    <property type="entry name" value="Amino acid/polyamine transporter I"/>
    <property type="match status" value="1"/>
</dbReference>
<dbReference type="AlphaFoldDB" id="A0AAD4HWE0"/>